<reference evidence="1 2" key="1">
    <citation type="journal article" date="2006" name="Nature">
        <title>Global trends of whole-genome duplications revealed by the ciliate Paramecium tetraurelia.</title>
        <authorList>
            <consortium name="Genoscope"/>
            <person name="Aury J.-M."/>
            <person name="Jaillon O."/>
            <person name="Duret L."/>
            <person name="Noel B."/>
            <person name="Jubin C."/>
            <person name="Porcel B.M."/>
            <person name="Segurens B."/>
            <person name="Daubin V."/>
            <person name="Anthouard V."/>
            <person name="Aiach N."/>
            <person name="Arnaiz O."/>
            <person name="Billaut A."/>
            <person name="Beisson J."/>
            <person name="Blanc I."/>
            <person name="Bouhouche K."/>
            <person name="Camara F."/>
            <person name="Duharcourt S."/>
            <person name="Guigo R."/>
            <person name="Gogendeau D."/>
            <person name="Katinka M."/>
            <person name="Keller A.-M."/>
            <person name="Kissmehl R."/>
            <person name="Klotz C."/>
            <person name="Koll F."/>
            <person name="Le Moue A."/>
            <person name="Lepere C."/>
            <person name="Malinsky S."/>
            <person name="Nowacki M."/>
            <person name="Nowak J.K."/>
            <person name="Plattner H."/>
            <person name="Poulain J."/>
            <person name="Ruiz F."/>
            <person name="Serrano V."/>
            <person name="Zagulski M."/>
            <person name="Dessen P."/>
            <person name="Betermier M."/>
            <person name="Weissenbach J."/>
            <person name="Scarpelli C."/>
            <person name="Schachter V."/>
            <person name="Sperling L."/>
            <person name="Meyer E."/>
            <person name="Cohen J."/>
            <person name="Wincker P."/>
        </authorList>
    </citation>
    <scope>NUCLEOTIDE SEQUENCE [LARGE SCALE GENOMIC DNA]</scope>
    <source>
        <strain evidence="1 2">Stock d4-2</strain>
    </source>
</reference>
<evidence type="ECO:0000313" key="2">
    <source>
        <dbReference type="Proteomes" id="UP000000600"/>
    </source>
</evidence>
<dbReference type="GeneID" id="5010514"/>
<sequence length="82" mass="9377">MSYIYKEEESQNAMCQNLNNPQDTDLEDRIHFLPENEFCSRKIANHNFVIGISKPGEQRIGLQTVQKNKITVKGILGINGKQ</sequence>
<organism evidence="1 2">
    <name type="scientific">Paramecium tetraurelia</name>
    <dbReference type="NCBI Taxonomy" id="5888"/>
    <lineage>
        <taxon>Eukaryota</taxon>
        <taxon>Sar</taxon>
        <taxon>Alveolata</taxon>
        <taxon>Ciliophora</taxon>
        <taxon>Intramacronucleata</taxon>
        <taxon>Oligohymenophorea</taxon>
        <taxon>Peniculida</taxon>
        <taxon>Parameciidae</taxon>
        <taxon>Paramecium</taxon>
    </lineage>
</organism>
<dbReference type="OrthoDB" id="287263at2759"/>
<proteinExistence type="predicted"/>
<protein>
    <recommendedName>
        <fullName evidence="3">PDZ domain-containing protein</fullName>
    </recommendedName>
</protein>
<dbReference type="AlphaFoldDB" id="A0BFL5"/>
<dbReference type="RefSeq" id="XP_001424730.1">
    <property type="nucleotide sequence ID" value="XM_001424693.1"/>
</dbReference>
<gene>
    <name evidence="1" type="ORF">GSPATT00028367001</name>
</gene>
<accession>A0BFL5</accession>
<evidence type="ECO:0008006" key="3">
    <source>
        <dbReference type="Google" id="ProtNLM"/>
    </source>
</evidence>
<dbReference type="OMA" id="LPENEFC"/>
<evidence type="ECO:0000313" key="1">
    <source>
        <dbReference type="EMBL" id="CAK57332.1"/>
    </source>
</evidence>
<dbReference type="KEGG" id="ptm:GSPATT00028367001"/>
<dbReference type="EMBL" id="CT867991">
    <property type="protein sequence ID" value="CAK57332.1"/>
    <property type="molecule type" value="Genomic_DNA"/>
</dbReference>
<keyword evidence="2" id="KW-1185">Reference proteome</keyword>
<dbReference type="HOGENOM" id="CLU_178110_1_0_1"/>
<dbReference type="InParanoid" id="A0BFL5"/>
<name>A0BFL5_PARTE</name>
<dbReference type="Proteomes" id="UP000000600">
    <property type="component" value="Unassembled WGS sequence"/>
</dbReference>